<reference evidence="3" key="1">
    <citation type="submission" date="2016-06" db="EMBL/GenBank/DDBJ databases">
        <authorList>
            <person name="Varghese N."/>
            <person name="Submissions Spin"/>
        </authorList>
    </citation>
    <scope>NUCLEOTIDE SEQUENCE [LARGE SCALE GENOMIC DNA]</scope>
    <source>
        <strain evidence="3">DSM 43819</strain>
    </source>
</reference>
<proteinExistence type="predicted"/>
<organism evidence="2 3">
    <name type="scientific">Micromonospora inositola</name>
    <dbReference type="NCBI Taxonomy" id="47865"/>
    <lineage>
        <taxon>Bacteria</taxon>
        <taxon>Bacillati</taxon>
        <taxon>Actinomycetota</taxon>
        <taxon>Actinomycetes</taxon>
        <taxon>Micromonosporales</taxon>
        <taxon>Micromonosporaceae</taxon>
        <taxon>Micromonospora</taxon>
    </lineage>
</organism>
<dbReference type="InterPro" id="IPR000182">
    <property type="entry name" value="GNAT_dom"/>
</dbReference>
<gene>
    <name evidence="2" type="ORF">GA0070613_2764</name>
</gene>
<evidence type="ECO:0000313" key="2">
    <source>
        <dbReference type="EMBL" id="SCG57070.1"/>
    </source>
</evidence>
<evidence type="ECO:0000313" key="3">
    <source>
        <dbReference type="Proteomes" id="UP000198221"/>
    </source>
</evidence>
<dbReference type="EMBL" id="LT607754">
    <property type="protein sequence ID" value="SCG57070.1"/>
    <property type="molecule type" value="Genomic_DNA"/>
</dbReference>
<dbReference type="InterPro" id="IPR016181">
    <property type="entry name" value="Acyl_CoA_acyltransferase"/>
</dbReference>
<dbReference type="Pfam" id="PF00583">
    <property type="entry name" value="Acetyltransf_1"/>
    <property type="match status" value="1"/>
</dbReference>
<dbReference type="Proteomes" id="UP000198221">
    <property type="component" value="Chromosome I"/>
</dbReference>
<sequence length="221" mass="24202">MATMADTTGKAKDASISVLPANKASWEDLQAVFGTRGNAAECQCQWFQSTPAEWRSQSVEERTRRLREETRCGQPRARTTSGLVAYLDGEPAGWCAVQPRAVYVHLLGSRVVWSGRGEDPADAGVWAVTCFVTRVGFRRRGVSGALAAAAVDFARERGARAVEGYPMIMQPGKVVTWGELYVGSRNIFADAGFTEVTRPTPRRVVMRINFQGARDTTKLAE</sequence>
<dbReference type="GO" id="GO:0016747">
    <property type="term" value="F:acyltransferase activity, transferring groups other than amino-acyl groups"/>
    <property type="evidence" value="ECO:0007669"/>
    <property type="project" value="InterPro"/>
</dbReference>
<keyword evidence="3" id="KW-1185">Reference proteome</keyword>
<dbReference type="SUPFAM" id="SSF55729">
    <property type="entry name" value="Acyl-CoA N-acyltransferases (Nat)"/>
    <property type="match status" value="1"/>
</dbReference>
<dbReference type="Gene3D" id="3.40.630.30">
    <property type="match status" value="1"/>
</dbReference>
<dbReference type="AlphaFoldDB" id="A0A1C5IFC6"/>
<dbReference type="PROSITE" id="PS51186">
    <property type="entry name" value="GNAT"/>
    <property type="match status" value="1"/>
</dbReference>
<evidence type="ECO:0000259" key="1">
    <source>
        <dbReference type="PROSITE" id="PS51186"/>
    </source>
</evidence>
<accession>A0A1C5IFC6</accession>
<protein>
    <recommendedName>
        <fullName evidence="1">N-acetyltransferase domain-containing protein</fullName>
    </recommendedName>
</protein>
<name>A0A1C5IFC6_9ACTN</name>
<feature type="domain" description="N-acetyltransferase" evidence="1">
    <location>
        <begin position="16"/>
        <end position="211"/>
    </location>
</feature>